<dbReference type="SUPFAM" id="SSF51556">
    <property type="entry name" value="Metallo-dependent hydrolases"/>
    <property type="match status" value="1"/>
</dbReference>
<dbReference type="PANTHER" id="PTHR11409">
    <property type="entry name" value="ADENOSINE DEAMINASE"/>
    <property type="match status" value="1"/>
</dbReference>
<sequence>MIARYWAAASLAFALVGQGAQAAPAVARMTGGELTAFTRAMPKGGELHNHISGAIFAETLLAWAVEDGLCINAKTLAVTPACQPGEDLKPASTIKTDEVLRAAMIDSFSVRNPGFLDRSGHDQFFGSFGRFGAAGARREGDMLAHVMDNLARQNTYYLEAMVTPQGVASRVRGAQVGWKGGDLALQKTANSAAGLESLVAAAIADTDAMEARARSLMKCGTPVAQPGCQVTVRYLVQTSRVAPPEQTFAQLQLGVALVTADKRWVGLQMVAPEDHPLSITHYSLHMRMVDFLTDHGRTAKAALHAGELSMDYATPEELRYHVAEAVRVAGARRIGHGVDLPLETGAEALAAEMAAKGVLVEVNLSSNAAILGVSGKAHPYAWLRQRGVPVSLSTDDAGILRIDLSHEYARAADDGASYGDLKASARNAIAFSFLTGEGLWSDPGVYRRPAKACARQIGRAEPKPGACADLIAASDKAREQWRHERLLAAFEAAAR</sequence>
<comment type="cofactor">
    <cofactor evidence="1">
        <name>Zn(2+)</name>
        <dbReference type="ChEBI" id="CHEBI:29105"/>
    </cofactor>
</comment>
<evidence type="ECO:0000313" key="10">
    <source>
        <dbReference type="Proteomes" id="UP001598130"/>
    </source>
</evidence>
<keyword evidence="7" id="KW-0732">Signal</keyword>
<evidence type="ECO:0000259" key="8">
    <source>
        <dbReference type="Pfam" id="PF00962"/>
    </source>
</evidence>
<evidence type="ECO:0000256" key="5">
    <source>
        <dbReference type="ARBA" id="ARBA00022801"/>
    </source>
</evidence>
<dbReference type="InterPro" id="IPR006330">
    <property type="entry name" value="Ado/ade_deaminase"/>
</dbReference>
<dbReference type="InterPro" id="IPR032466">
    <property type="entry name" value="Metal_Hydrolase"/>
</dbReference>
<proteinExistence type="inferred from homology"/>
<feature type="chain" id="PRO_5045380241" description="adenosine deaminase" evidence="7">
    <location>
        <begin position="23"/>
        <end position="495"/>
    </location>
</feature>
<dbReference type="EMBL" id="JAOTJD010000043">
    <property type="protein sequence ID" value="MFD3265964.1"/>
    <property type="molecule type" value="Genomic_DNA"/>
</dbReference>
<evidence type="ECO:0000256" key="6">
    <source>
        <dbReference type="ARBA" id="ARBA00022833"/>
    </source>
</evidence>
<evidence type="ECO:0000256" key="2">
    <source>
        <dbReference type="ARBA" id="ARBA00006676"/>
    </source>
</evidence>
<evidence type="ECO:0000256" key="4">
    <source>
        <dbReference type="ARBA" id="ARBA00022723"/>
    </source>
</evidence>
<dbReference type="PANTHER" id="PTHR11409:SF43">
    <property type="entry name" value="ADENOSINE DEAMINASE"/>
    <property type="match status" value="1"/>
</dbReference>
<keyword evidence="5" id="KW-0378">Hydrolase</keyword>
<keyword evidence="4" id="KW-0479">Metal-binding</keyword>
<comment type="caution">
    <text evidence="9">The sequence shown here is derived from an EMBL/GenBank/DDBJ whole genome shotgun (WGS) entry which is preliminary data.</text>
</comment>
<keyword evidence="10" id="KW-1185">Reference proteome</keyword>
<feature type="domain" description="Adenosine deaminase" evidence="8">
    <location>
        <begin position="146"/>
        <end position="435"/>
    </location>
</feature>
<evidence type="ECO:0000256" key="3">
    <source>
        <dbReference type="ARBA" id="ARBA00012784"/>
    </source>
</evidence>
<comment type="similarity">
    <text evidence="2">Belongs to the metallo-dependent hydrolases superfamily. Adenosine and AMP deaminases family.</text>
</comment>
<evidence type="ECO:0000256" key="7">
    <source>
        <dbReference type="SAM" id="SignalP"/>
    </source>
</evidence>
<dbReference type="EC" id="3.5.4.4" evidence="3"/>
<evidence type="ECO:0000313" key="9">
    <source>
        <dbReference type="EMBL" id="MFD3265964.1"/>
    </source>
</evidence>
<dbReference type="InterPro" id="IPR001365">
    <property type="entry name" value="A_deaminase_dom"/>
</dbReference>
<gene>
    <name evidence="9" type="ORF">OCL97_18560</name>
</gene>
<dbReference type="Proteomes" id="UP001598130">
    <property type="component" value="Unassembled WGS sequence"/>
</dbReference>
<protein>
    <recommendedName>
        <fullName evidence="3">adenosine deaminase</fullName>
        <ecNumber evidence="3">3.5.4.4</ecNumber>
    </recommendedName>
</protein>
<name>A0ABW6CSR1_9CAUL</name>
<organism evidence="9 10">
    <name type="scientific">Phenylobacterium ferrooxidans</name>
    <dbReference type="NCBI Taxonomy" id="2982689"/>
    <lineage>
        <taxon>Bacteria</taxon>
        <taxon>Pseudomonadati</taxon>
        <taxon>Pseudomonadota</taxon>
        <taxon>Alphaproteobacteria</taxon>
        <taxon>Caulobacterales</taxon>
        <taxon>Caulobacteraceae</taxon>
        <taxon>Phenylobacterium</taxon>
    </lineage>
</organism>
<feature type="signal peptide" evidence="7">
    <location>
        <begin position="1"/>
        <end position="22"/>
    </location>
</feature>
<evidence type="ECO:0000256" key="1">
    <source>
        <dbReference type="ARBA" id="ARBA00001947"/>
    </source>
</evidence>
<accession>A0ABW6CSR1</accession>
<dbReference type="Gene3D" id="3.20.20.140">
    <property type="entry name" value="Metal-dependent hydrolases"/>
    <property type="match status" value="1"/>
</dbReference>
<keyword evidence="6" id="KW-0862">Zinc</keyword>
<dbReference type="Pfam" id="PF00962">
    <property type="entry name" value="A_deaminase"/>
    <property type="match status" value="1"/>
</dbReference>
<dbReference type="RefSeq" id="WP_377371290.1">
    <property type="nucleotide sequence ID" value="NZ_JAOTJD010000043.1"/>
</dbReference>
<reference evidence="9 10" key="1">
    <citation type="submission" date="2022-09" db="EMBL/GenBank/DDBJ databases">
        <title>New species of Phenylobacterium.</title>
        <authorList>
            <person name="Mieszkin S."/>
        </authorList>
    </citation>
    <scope>NUCLEOTIDE SEQUENCE [LARGE SCALE GENOMIC DNA]</scope>
    <source>
        <strain evidence="9 10">HK31-G</strain>
    </source>
</reference>